<keyword evidence="2" id="KW-0808">Transferase</keyword>
<dbReference type="SUPFAM" id="SSF53448">
    <property type="entry name" value="Nucleotide-diphospho-sugar transferases"/>
    <property type="match status" value="1"/>
</dbReference>
<organism evidence="2 3">
    <name type="scientific">Neolewinella aquimaris</name>
    <dbReference type="NCBI Taxonomy" id="1835722"/>
    <lineage>
        <taxon>Bacteria</taxon>
        <taxon>Pseudomonadati</taxon>
        <taxon>Bacteroidota</taxon>
        <taxon>Saprospiria</taxon>
        <taxon>Saprospirales</taxon>
        <taxon>Lewinellaceae</taxon>
        <taxon>Neolewinella</taxon>
    </lineage>
</organism>
<reference evidence="2 3" key="1">
    <citation type="submission" date="2020-08" db="EMBL/GenBank/DDBJ databases">
        <title>Genomic Encyclopedia of Type Strains, Phase IV (KMG-IV): sequencing the most valuable type-strain genomes for metagenomic binning, comparative biology and taxonomic classification.</title>
        <authorList>
            <person name="Goeker M."/>
        </authorList>
    </citation>
    <scope>NUCLEOTIDE SEQUENCE [LARGE SCALE GENOMIC DNA]</scope>
    <source>
        <strain evidence="2 3">DSM 105137</strain>
    </source>
</reference>
<dbReference type="InterPro" id="IPR050256">
    <property type="entry name" value="Glycosyltransferase_2"/>
</dbReference>
<name>A0A840E9H3_9BACT</name>
<dbReference type="Proteomes" id="UP000576209">
    <property type="component" value="Unassembled WGS sequence"/>
</dbReference>
<dbReference type="Pfam" id="PF00535">
    <property type="entry name" value="Glycos_transf_2"/>
    <property type="match status" value="1"/>
</dbReference>
<evidence type="ECO:0000259" key="1">
    <source>
        <dbReference type="Pfam" id="PF00535"/>
    </source>
</evidence>
<proteinExistence type="predicted"/>
<dbReference type="InterPro" id="IPR001173">
    <property type="entry name" value="Glyco_trans_2-like"/>
</dbReference>
<gene>
    <name evidence="2" type="ORF">GGR28_003006</name>
</gene>
<accession>A0A840E9H3</accession>
<keyword evidence="3" id="KW-1185">Reference proteome</keyword>
<dbReference type="GO" id="GO:0016740">
    <property type="term" value="F:transferase activity"/>
    <property type="evidence" value="ECO:0007669"/>
    <property type="project" value="UniProtKB-KW"/>
</dbReference>
<protein>
    <submittedName>
        <fullName evidence="2">Glycosyltransferase involved in cell wall biosynthesis</fullName>
    </submittedName>
</protein>
<dbReference type="Gene3D" id="3.90.550.10">
    <property type="entry name" value="Spore Coat Polysaccharide Biosynthesis Protein SpsA, Chain A"/>
    <property type="match status" value="1"/>
</dbReference>
<dbReference type="PANTHER" id="PTHR48090">
    <property type="entry name" value="UNDECAPRENYL-PHOSPHATE 4-DEOXY-4-FORMAMIDO-L-ARABINOSE TRANSFERASE-RELATED"/>
    <property type="match status" value="1"/>
</dbReference>
<feature type="domain" description="Glycosyltransferase 2-like" evidence="1">
    <location>
        <begin position="9"/>
        <end position="170"/>
    </location>
</feature>
<evidence type="ECO:0000313" key="3">
    <source>
        <dbReference type="Proteomes" id="UP000576209"/>
    </source>
</evidence>
<dbReference type="EMBL" id="JACIFF010000008">
    <property type="protein sequence ID" value="MBB4080372.1"/>
    <property type="molecule type" value="Genomic_DNA"/>
</dbReference>
<evidence type="ECO:0000313" key="2">
    <source>
        <dbReference type="EMBL" id="MBB4080372.1"/>
    </source>
</evidence>
<dbReference type="PANTHER" id="PTHR48090:SF7">
    <property type="entry name" value="RFBJ PROTEIN"/>
    <property type="match status" value="1"/>
</dbReference>
<sequence>MYKDKKVVVVMPAYNAALTLEKTYREVPRDLVDEVILCDDASADRTSMLAKQLGVDHVIVHPSNLGYGGNQKSLYNKALGVGADIIIMVHPDYQYTPKLIPTMCNIIGEELYPVVLGSRILGKGALRGGMPVYKYVANRFLTSVQNILVNYHLSEYHTGYRAFSREVLESIDFNANDNDFVFDNEMLSQIIYHGFDIAEVTCPTKYFHEASSINFARSSKYGLGVLRVSLLHRLAKWGWVKPAIYRKP</sequence>
<comment type="caution">
    <text evidence="2">The sequence shown here is derived from an EMBL/GenBank/DDBJ whole genome shotgun (WGS) entry which is preliminary data.</text>
</comment>
<dbReference type="RefSeq" id="WP_183496612.1">
    <property type="nucleotide sequence ID" value="NZ_JACIFF010000008.1"/>
</dbReference>
<dbReference type="CDD" id="cd04179">
    <property type="entry name" value="DPM_DPG-synthase_like"/>
    <property type="match status" value="1"/>
</dbReference>
<dbReference type="AlphaFoldDB" id="A0A840E9H3"/>
<dbReference type="InterPro" id="IPR029044">
    <property type="entry name" value="Nucleotide-diphossugar_trans"/>
</dbReference>